<organism evidence="1">
    <name type="scientific">Cacopsylla melanoneura</name>
    <dbReference type="NCBI Taxonomy" id="428564"/>
    <lineage>
        <taxon>Eukaryota</taxon>
        <taxon>Metazoa</taxon>
        <taxon>Ecdysozoa</taxon>
        <taxon>Arthropoda</taxon>
        <taxon>Hexapoda</taxon>
        <taxon>Insecta</taxon>
        <taxon>Pterygota</taxon>
        <taxon>Neoptera</taxon>
        <taxon>Paraneoptera</taxon>
        <taxon>Hemiptera</taxon>
        <taxon>Sternorrhyncha</taxon>
        <taxon>Psylloidea</taxon>
        <taxon>Psyllidae</taxon>
        <taxon>Psyllinae</taxon>
        <taxon>Cacopsylla</taxon>
    </lineage>
</organism>
<proteinExistence type="predicted"/>
<dbReference type="EMBL" id="HBUF01483983">
    <property type="protein sequence ID" value="CAG6745083.1"/>
    <property type="molecule type" value="Transcribed_RNA"/>
</dbReference>
<accession>A0A8D8ZC24</accession>
<evidence type="ECO:0000313" key="1">
    <source>
        <dbReference type="EMBL" id="CAG6745083.1"/>
    </source>
</evidence>
<dbReference type="AlphaFoldDB" id="A0A8D8ZC24"/>
<name>A0A8D8ZC24_9HEMI</name>
<sequence length="127" mass="14871">MNQCISNEFTRTHYRSFELQFQSVFFSMNNEQNSSNEIGRKNSRLNQSQIITMCTSPISKLRIHHVSEKTIAYNMSRPLTPTSSHYHVKCIFFSSKLHIKYNKIFNSDIFSTNTFSGIFMPLENSAW</sequence>
<protein>
    <submittedName>
        <fullName evidence="1">Uncharacterized protein</fullName>
    </submittedName>
</protein>
<reference evidence="1" key="1">
    <citation type="submission" date="2021-05" db="EMBL/GenBank/DDBJ databases">
        <authorList>
            <person name="Alioto T."/>
            <person name="Alioto T."/>
            <person name="Gomez Garrido J."/>
        </authorList>
    </citation>
    <scope>NUCLEOTIDE SEQUENCE</scope>
</reference>